<evidence type="ECO:0000313" key="8">
    <source>
        <dbReference type="Proteomes" id="UP001455088"/>
    </source>
</evidence>
<dbReference type="InterPro" id="IPR001173">
    <property type="entry name" value="Glyco_trans_2-like"/>
</dbReference>
<dbReference type="RefSeq" id="WP_019183022.1">
    <property type="nucleotide sequence ID" value="NZ_JBBYHY010000003.1"/>
</dbReference>
<keyword evidence="3 7" id="KW-0328">Glycosyltransferase</keyword>
<dbReference type="PANTHER" id="PTHR43646:SF2">
    <property type="entry name" value="GLYCOSYLTRANSFERASE 2-LIKE DOMAIN-CONTAINING PROTEIN"/>
    <property type="match status" value="1"/>
</dbReference>
<comment type="caution">
    <text evidence="7">The sequence shown here is derived from an EMBL/GenBank/DDBJ whole genome shotgun (WGS) entry which is preliminary data.</text>
</comment>
<gene>
    <name evidence="7" type="ORF">AAE039_06930</name>
</gene>
<dbReference type="Proteomes" id="UP001455088">
    <property type="component" value="Unassembled WGS sequence"/>
</dbReference>
<name>A0ABU9JKD0_9GAMM</name>
<dbReference type="SUPFAM" id="SSF53448">
    <property type="entry name" value="Nucleotide-diphospho-sugar transferases"/>
    <property type="match status" value="1"/>
</dbReference>
<evidence type="ECO:0000256" key="4">
    <source>
        <dbReference type="ARBA" id="ARBA00022679"/>
    </source>
</evidence>
<organism evidence="7 8">
    <name type="scientific">Stenotrophomonas bentonitica</name>
    <dbReference type="NCBI Taxonomy" id="1450134"/>
    <lineage>
        <taxon>Bacteria</taxon>
        <taxon>Pseudomonadati</taxon>
        <taxon>Pseudomonadota</taxon>
        <taxon>Gammaproteobacteria</taxon>
        <taxon>Lysobacterales</taxon>
        <taxon>Lysobacteraceae</taxon>
        <taxon>Stenotrophomonas</taxon>
    </lineage>
</organism>
<dbReference type="PANTHER" id="PTHR43646">
    <property type="entry name" value="GLYCOSYLTRANSFERASE"/>
    <property type="match status" value="1"/>
</dbReference>
<dbReference type="GO" id="GO:0016757">
    <property type="term" value="F:glycosyltransferase activity"/>
    <property type="evidence" value="ECO:0007669"/>
    <property type="project" value="UniProtKB-KW"/>
</dbReference>
<dbReference type="InterPro" id="IPR029044">
    <property type="entry name" value="Nucleotide-diphossugar_trans"/>
</dbReference>
<evidence type="ECO:0000256" key="1">
    <source>
        <dbReference type="ARBA" id="ARBA00004236"/>
    </source>
</evidence>
<feature type="domain" description="Glycosyltransferase 2-like" evidence="6">
    <location>
        <begin position="4"/>
        <end position="106"/>
    </location>
</feature>
<keyword evidence="4 7" id="KW-0808">Transferase</keyword>
<keyword evidence="5" id="KW-0472">Membrane</keyword>
<evidence type="ECO:0000256" key="2">
    <source>
        <dbReference type="ARBA" id="ARBA00022475"/>
    </source>
</evidence>
<comment type="subcellular location">
    <subcellularLocation>
        <location evidence="1">Cell membrane</location>
    </subcellularLocation>
</comment>
<keyword evidence="8" id="KW-1185">Reference proteome</keyword>
<reference evidence="7 8" key="1">
    <citation type="submission" date="2024-04" db="EMBL/GenBank/DDBJ databases">
        <title>Bacterial endophytes with biocontrol capabilities against important plant pathogens.</title>
        <authorList>
            <person name="Alayande K.A."/>
        </authorList>
    </citation>
    <scope>NUCLEOTIDE SEQUENCE [LARGE SCALE GENOMIC DNA]</scope>
    <source>
        <strain evidence="7 8">KV22</strain>
    </source>
</reference>
<evidence type="ECO:0000259" key="6">
    <source>
        <dbReference type="Pfam" id="PF00535"/>
    </source>
</evidence>
<evidence type="ECO:0000256" key="3">
    <source>
        <dbReference type="ARBA" id="ARBA00022676"/>
    </source>
</evidence>
<proteinExistence type="predicted"/>
<evidence type="ECO:0000256" key="5">
    <source>
        <dbReference type="ARBA" id="ARBA00023136"/>
    </source>
</evidence>
<dbReference type="Pfam" id="PF00535">
    <property type="entry name" value="Glycos_transf_2"/>
    <property type="match status" value="1"/>
</dbReference>
<dbReference type="Gene3D" id="3.90.550.10">
    <property type="entry name" value="Spore Coat Polysaccharide Biosynthesis Protein SpsA, Chain A"/>
    <property type="match status" value="1"/>
</dbReference>
<keyword evidence="2" id="KW-1003">Cell membrane</keyword>
<dbReference type="EMBL" id="JBBYHY010000003">
    <property type="protein sequence ID" value="MEL3953293.1"/>
    <property type="molecule type" value="Genomic_DNA"/>
</dbReference>
<dbReference type="EC" id="2.4.-.-" evidence="7"/>
<protein>
    <submittedName>
        <fullName evidence="7">Glycosyltransferase</fullName>
        <ecNumber evidence="7">2.4.-.-</ecNumber>
    </submittedName>
</protein>
<accession>A0ABU9JKD0</accession>
<evidence type="ECO:0000313" key="7">
    <source>
        <dbReference type="EMBL" id="MEL3953293.1"/>
    </source>
</evidence>
<sequence length="238" mass="25178">MIAVTLPAHNEEQLIAACLQSLKVAALHPALRDEQVVIVVALDRCSDATGWICERFGVEVITVDAGCVGVARAAASERALALGARWIGCTDADSVVPPDWLARQLQCGASAFCGVVAVGDWLDYPQAVREQFLQGEHAVDGHPHVHGANMGFSAVAYRQCGGFAPLATGEDVALIQAMHGAGMQVARLASPRVMTSARRHARAPHGFSEFLRRLEQRVGLATDEVAVGDAAPLSLLAR</sequence>